<dbReference type="SUPFAM" id="SSF51905">
    <property type="entry name" value="FAD/NAD(P)-binding domain"/>
    <property type="match status" value="1"/>
</dbReference>
<dbReference type="Gene3D" id="3.30.9.10">
    <property type="entry name" value="D-Amino Acid Oxidase, subunit A, domain 2"/>
    <property type="match status" value="1"/>
</dbReference>
<keyword evidence="4" id="KW-1185">Reference proteome</keyword>
<dbReference type="GO" id="GO:0016491">
    <property type="term" value="F:oxidoreductase activity"/>
    <property type="evidence" value="ECO:0007669"/>
    <property type="project" value="UniProtKB-KW"/>
</dbReference>
<dbReference type="EMBL" id="FNOM01000003">
    <property type="protein sequence ID" value="SDW76131.1"/>
    <property type="molecule type" value="Genomic_DNA"/>
</dbReference>
<dbReference type="InterPro" id="IPR006076">
    <property type="entry name" value="FAD-dep_OxRdtase"/>
</dbReference>
<sequence length="444" mass="47448">MSYLYEPAAYTPDIWPESYWRASSPALPPCPTLTGPVTADVAIIGAGYAGLNAALELRERFGAEVVVLDAAAPGWGASGRNGGFCCLGGANLSPAQITRRVGALAAPEFDSYQQRAIDRVADNLARYGIDADRGPAGEVLLAHSARTWAAMQAQQGADGVQLWGRAALRDAGLNCATAWGGTYRPEGFPLHPLKYARGLAVAAQAAGVRIYGDSPVKTLDHANGLWSLRTGAAQVQARRVLIATNGYSDERLPRWLSRRILPALSTIIVTRPLSLAEREAQGWTSHLMTYDSRTMLHYFRLLPDGRFLFGARGGVSAQPERLARFTARARAEFEAMFPAFAQAETTHDWSGLVCLTGSMAPFCGPVPGAEGLFAALGWHGNGVAAASEGGRRIAPALMGLPDTTPALFKRPPPRFPLPRKLLLRAGMAAALWRDGPLRPAPEEA</sequence>
<evidence type="ECO:0000256" key="1">
    <source>
        <dbReference type="ARBA" id="ARBA00023002"/>
    </source>
</evidence>
<feature type="domain" description="FAD dependent oxidoreductase" evidence="2">
    <location>
        <begin position="40"/>
        <end position="394"/>
    </location>
</feature>
<evidence type="ECO:0000313" key="3">
    <source>
        <dbReference type="EMBL" id="SDW76131.1"/>
    </source>
</evidence>
<dbReference type="Gene3D" id="3.50.50.60">
    <property type="entry name" value="FAD/NAD(P)-binding domain"/>
    <property type="match status" value="1"/>
</dbReference>
<evidence type="ECO:0000259" key="2">
    <source>
        <dbReference type="Pfam" id="PF01266"/>
    </source>
</evidence>
<dbReference type="Proteomes" id="UP000198539">
    <property type="component" value="Unassembled WGS sequence"/>
</dbReference>
<keyword evidence="1" id="KW-0560">Oxidoreductase</keyword>
<protein>
    <submittedName>
        <fullName evidence="3">Glycine/D-amino acid oxidase</fullName>
    </submittedName>
</protein>
<dbReference type="PANTHER" id="PTHR13847">
    <property type="entry name" value="SARCOSINE DEHYDROGENASE-RELATED"/>
    <property type="match status" value="1"/>
</dbReference>
<dbReference type="InterPro" id="IPR036188">
    <property type="entry name" value="FAD/NAD-bd_sf"/>
</dbReference>
<evidence type="ECO:0000313" key="4">
    <source>
        <dbReference type="Proteomes" id="UP000198539"/>
    </source>
</evidence>
<dbReference type="AlphaFoldDB" id="A0A1H2W6H7"/>
<dbReference type="STRING" id="564137.SAMN04488238_103282"/>
<dbReference type="OrthoDB" id="9806601at2"/>
<dbReference type="PANTHER" id="PTHR13847:SF281">
    <property type="entry name" value="FAD DEPENDENT OXIDOREDUCTASE DOMAIN-CONTAINING PROTEIN"/>
    <property type="match status" value="1"/>
</dbReference>
<dbReference type="Pfam" id="PF01266">
    <property type="entry name" value="DAO"/>
    <property type="match status" value="1"/>
</dbReference>
<accession>A0A1H2W6H7</accession>
<dbReference type="GO" id="GO:0005737">
    <property type="term" value="C:cytoplasm"/>
    <property type="evidence" value="ECO:0007669"/>
    <property type="project" value="TreeGrafter"/>
</dbReference>
<reference evidence="3 4" key="1">
    <citation type="submission" date="2016-10" db="EMBL/GenBank/DDBJ databases">
        <authorList>
            <person name="de Groot N.N."/>
        </authorList>
    </citation>
    <scope>NUCLEOTIDE SEQUENCE [LARGE SCALE GENOMIC DNA]</scope>
    <source>
        <strain evidence="3 4">CGMCC 1.8894</strain>
    </source>
</reference>
<organism evidence="3 4">
    <name type="scientific">Roseicitreum antarcticum</name>
    <dbReference type="NCBI Taxonomy" id="564137"/>
    <lineage>
        <taxon>Bacteria</taxon>
        <taxon>Pseudomonadati</taxon>
        <taxon>Pseudomonadota</taxon>
        <taxon>Alphaproteobacteria</taxon>
        <taxon>Rhodobacterales</taxon>
        <taxon>Paracoccaceae</taxon>
        <taxon>Roseicitreum</taxon>
    </lineage>
</organism>
<gene>
    <name evidence="3" type="ORF">SAMN04488238_103282</name>
</gene>
<dbReference type="RefSeq" id="WP_092886803.1">
    <property type="nucleotide sequence ID" value="NZ_CP061498.1"/>
</dbReference>
<proteinExistence type="predicted"/>
<name>A0A1H2W6H7_9RHOB</name>